<dbReference type="InterPro" id="IPR036866">
    <property type="entry name" value="RibonucZ/Hydroxyglut_hydro"/>
</dbReference>
<evidence type="ECO:0000259" key="2">
    <source>
        <dbReference type="SMART" id="SM00849"/>
    </source>
</evidence>
<dbReference type="Gene3D" id="3.60.15.10">
    <property type="entry name" value="Ribonuclease Z/Hydroxyacylglutathione hydrolase-like"/>
    <property type="match status" value="1"/>
</dbReference>
<protein>
    <recommendedName>
        <fullName evidence="2">Metallo-beta-lactamase domain-containing protein</fullName>
    </recommendedName>
</protein>
<dbReference type="RefSeq" id="WP_063974358.1">
    <property type="nucleotide sequence ID" value="NZ_LQWZ01000002.1"/>
</dbReference>
<keyword evidence="1" id="KW-0862">Zinc</keyword>
<gene>
    <name evidence="3" type="ORF">AWH48_15015</name>
</gene>
<dbReference type="EMBL" id="LQWZ01000002">
    <property type="protein sequence ID" value="OAH59496.1"/>
    <property type="molecule type" value="Genomic_DNA"/>
</dbReference>
<evidence type="ECO:0000313" key="4">
    <source>
        <dbReference type="Proteomes" id="UP000077271"/>
    </source>
</evidence>
<dbReference type="Proteomes" id="UP000077271">
    <property type="component" value="Unassembled WGS sequence"/>
</dbReference>
<feature type="domain" description="Metallo-beta-lactamase" evidence="2">
    <location>
        <begin position="18"/>
        <end position="211"/>
    </location>
</feature>
<organism evidence="3 4">
    <name type="scientific">Domibacillus aminovorans</name>
    <dbReference type="NCBI Taxonomy" id="29332"/>
    <lineage>
        <taxon>Bacteria</taxon>
        <taxon>Bacillati</taxon>
        <taxon>Bacillota</taxon>
        <taxon>Bacilli</taxon>
        <taxon>Bacillales</taxon>
        <taxon>Bacillaceae</taxon>
        <taxon>Domibacillus</taxon>
    </lineage>
</organism>
<reference evidence="3 4" key="1">
    <citation type="submission" date="2016-01" db="EMBL/GenBank/DDBJ databases">
        <title>Investigation of taxonomic status of Bacillus aminovorans.</title>
        <authorList>
            <person name="Verma A."/>
            <person name="Pal Y."/>
            <person name="Krishnamurthi S."/>
        </authorList>
    </citation>
    <scope>NUCLEOTIDE SEQUENCE [LARGE SCALE GENOMIC DNA]</scope>
    <source>
        <strain evidence="3 4">DSM 4337</strain>
    </source>
</reference>
<evidence type="ECO:0000313" key="3">
    <source>
        <dbReference type="EMBL" id="OAH59496.1"/>
    </source>
</evidence>
<name>A0A177L220_9BACI</name>
<dbReference type="PANTHER" id="PTHR46018:SF4">
    <property type="entry name" value="METALLO-HYDROLASE YHFI-RELATED"/>
    <property type="match status" value="1"/>
</dbReference>
<dbReference type="GO" id="GO:0042781">
    <property type="term" value="F:3'-tRNA processing endoribonuclease activity"/>
    <property type="evidence" value="ECO:0007669"/>
    <property type="project" value="TreeGrafter"/>
</dbReference>
<proteinExistence type="predicted"/>
<dbReference type="OrthoDB" id="9794898at2"/>
<dbReference type="SUPFAM" id="SSF56281">
    <property type="entry name" value="Metallo-hydrolase/oxidoreductase"/>
    <property type="match status" value="1"/>
</dbReference>
<dbReference type="PANTHER" id="PTHR46018">
    <property type="entry name" value="ZINC PHOSPHODIESTERASE ELAC PROTEIN 1"/>
    <property type="match status" value="1"/>
</dbReference>
<comment type="caution">
    <text evidence="3">The sequence shown here is derived from an EMBL/GenBank/DDBJ whole genome shotgun (WGS) entry which is preliminary data.</text>
</comment>
<dbReference type="InterPro" id="IPR001279">
    <property type="entry name" value="Metallo-B-lactamas"/>
</dbReference>
<dbReference type="CDD" id="cd07716">
    <property type="entry name" value="RNaseZ_short-form-like_MBL-fold"/>
    <property type="match status" value="1"/>
</dbReference>
<dbReference type="Pfam" id="PF12706">
    <property type="entry name" value="Lactamase_B_2"/>
    <property type="match status" value="1"/>
</dbReference>
<dbReference type="AlphaFoldDB" id="A0A177L220"/>
<accession>A0A177L220</accession>
<dbReference type="SMART" id="SM00849">
    <property type="entry name" value="Lactamase_B"/>
    <property type="match status" value="1"/>
</dbReference>
<sequence length="244" mass="26701">MKITVIGCWGGFPKVNEASSGYLINEDGFQLLLDCGSGVLSKLQNYTKPAALDAVILSHYHADHIADIGVLQHALLIDSFTMKTREEPLPIYGHQESEGFTTLTYKKMTTGVAYHPDEAIQIGPFVVTLLKTNHSIPCFAMRFEANGHTIVYTADTAYKEEMIEFAKGADILLAESNLYKGMDGTSAGHMTSEEAGIIAQKAGVRTLVLTHLPHFGDIKQLKEEAAQLFEGTIVLAHEYLEIGL</sequence>
<evidence type="ECO:0000256" key="1">
    <source>
        <dbReference type="ARBA" id="ARBA00022833"/>
    </source>
</evidence>